<dbReference type="Gene3D" id="3.40.1810.10">
    <property type="entry name" value="Transcription factor, MADS-box"/>
    <property type="match status" value="1"/>
</dbReference>
<dbReference type="PANTHER" id="PTHR11945">
    <property type="entry name" value="MADS BOX PROTEIN"/>
    <property type="match status" value="1"/>
</dbReference>
<evidence type="ECO:0000313" key="8">
    <source>
        <dbReference type="Proteomes" id="UP000593568"/>
    </source>
</evidence>
<dbReference type="GO" id="GO:0000981">
    <property type="term" value="F:DNA-binding transcription factor activity, RNA polymerase II-specific"/>
    <property type="evidence" value="ECO:0007669"/>
    <property type="project" value="TreeGrafter"/>
</dbReference>
<evidence type="ECO:0000256" key="5">
    <source>
        <dbReference type="ARBA" id="ARBA00023242"/>
    </source>
</evidence>
<dbReference type="PROSITE" id="PS50066">
    <property type="entry name" value="MADS_BOX_2"/>
    <property type="match status" value="1"/>
</dbReference>
<keyword evidence="8" id="KW-1185">Reference proteome</keyword>
<evidence type="ECO:0000256" key="4">
    <source>
        <dbReference type="ARBA" id="ARBA00023163"/>
    </source>
</evidence>
<dbReference type="Proteomes" id="UP000593568">
    <property type="component" value="Unassembled WGS sequence"/>
</dbReference>
<evidence type="ECO:0000313" key="7">
    <source>
        <dbReference type="EMBL" id="MBA0782092.1"/>
    </source>
</evidence>
<evidence type="ECO:0000256" key="1">
    <source>
        <dbReference type="ARBA" id="ARBA00004123"/>
    </source>
</evidence>
<dbReference type="InterPro" id="IPR002100">
    <property type="entry name" value="TF_MADSbox"/>
</dbReference>
<dbReference type="EMBL" id="JABEZW010000012">
    <property type="protein sequence ID" value="MBA0782092.1"/>
    <property type="molecule type" value="Genomic_DNA"/>
</dbReference>
<dbReference type="Pfam" id="PF00319">
    <property type="entry name" value="SRF-TF"/>
    <property type="match status" value="1"/>
</dbReference>
<dbReference type="GO" id="GO:0000978">
    <property type="term" value="F:RNA polymerase II cis-regulatory region sequence-specific DNA binding"/>
    <property type="evidence" value="ECO:0007669"/>
    <property type="project" value="TreeGrafter"/>
</dbReference>
<dbReference type="PANTHER" id="PTHR11945:SF725">
    <property type="entry name" value="AGAMOUS-LIKE 58-RELATED"/>
    <property type="match status" value="1"/>
</dbReference>
<evidence type="ECO:0000256" key="3">
    <source>
        <dbReference type="ARBA" id="ARBA00023125"/>
    </source>
</evidence>
<reference evidence="7 8" key="1">
    <citation type="journal article" date="2019" name="Genome Biol. Evol.">
        <title>Insights into the evolution of the New World diploid cottons (Gossypium, subgenus Houzingenia) based on genome sequencing.</title>
        <authorList>
            <person name="Grover C.E."/>
            <person name="Arick M.A. 2nd"/>
            <person name="Thrash A."/>
            <person name="Conover J.L."/>
            <person name="Sanders W.S."/>
            <person name="Peterson D.G."/>
            <person name="Frelichowski J.E."/>
            <person name="Scheffler J.A."/>
            <person name="Scheffler B.E."/>
            <person name="Wendel J.F."/>
        </authorList>
    </citation>
    <scope>NUCLEOTIDE SEQUENCE [LARGE SCALE GENOMIC DNA]</scope>
    <source>
        <strain evidence="7">8</strain>
        <tissue evidence="7">Leaf</tissue>
    </source>
</reference>
<dbReference type="SUPFAM" id="SSF55455">
    <property type="entry name" value="SRF-like"/>
    <property type="match status" value="1"/>
</dbReference>
<sequence>MASERKKTRGRQKIEIKMIGNKVDRLITFSKRRSGINKKISELSILCGTKILFIVFSPAGNPFSFCFPSTESVANQFLNENVLVNGNTSTPIEANHMVRLNKLIQHYNEVHNQMEASKEKQKVLVMAQGTSGTDSTNHWWETPIDKHNSRELHELYSRFSELINLFHTARSKKIAINFPMLAPTYSGYNHSRGQF</sequence>
<evidence type="ECO:0000256" key="2">
    <source>
        <dbReference type="ARBA" id="ARBA00023015"/>
    </source>
</evidence>
<name>A0A7J9F9Y7_9ROSI</name>
<accession>A0A7J9F9Y7</accession>
<protein>
    <recommendedName>
        <fullName evidence="6">MADS-box domain-containing protein</fullName>
    </recommendedName>
</protein>
<keyword evidence="3" id="KW-0238">DNA-binding</keyword>
<dbReference type="AlphaFoldDB" id="A0A7J9F9Y7"/>
<evidence type="ECO:0000259" key="6">
    <source>
        <dbReference type="PROSITE" id="PS50066"/>
    </source>
</evidence>
<keyword evidence="5" id="KW-0539">Nucleus</keyword>
<proteinExistence type="predicted"/>
<gene>
    <name evidence="7" type="ORF">Gotri_002957</name>
</gene>
<feature type="domain" description="MADS-box" evidence="6">
    <location>
        <begin position="9"/>
        <end position="69"/>
    </location>
</feature>
<comment type="caution">
    <text evidence="7">The sequence shown here is derived from an EMBL/GenBank/DDBJ whole genome shotgun (WGS) entry which is preliminary data.</text>
</comment>
<dbReference type="GO" id="GO:0046983">
    <property type="term" value="F:protein dimerization activity"/>
    <property type="evidence" value="ECO:0007669"/>
    <property type="project" value="InterPro"/>
</dbReference>
<dbReference type="InterPro" id="IPR036879">
    <property type="entry name" value="TF_MADSbox_sf"/>
</dbReference>
<comment type="subcellular location">
    <subcellularLocation>
        <location evidence="1">Nucleus</location>
    </subcellularLocation>
</comment>
<dbReference type="PRINTS" id="PR00404">
    <property type="entry name" value="MADSDOMAIN"/>
</dbReference>
<dbReference type="GO" id="GO:0005634">
    <property type="term" value="C:nucleus"/>
    <property type="evidence" value="ECO:0007669"/>
    <property type="project" value="UniProtKB-SubCell"/>
</dbReference>
<keyword evidence="2" id="KW-0805">Transcription regulation</keyword>
<keyword evidence="4" id="KW-0804">Transcription</keyword>
<organism evidence="7 8">
    <name type="scientific">Gossypium trilobum</name>
    <dbReference type="NCBI Taxonomy" id="34281"/>
    <lineage>
        <taxon>Eukaryota</taxon>
        <taxon>Viridiplantae</taxon>
        <taxon>Streptophyta</taxon>
        <taxon>Embryophyta</taxon>
        <taxon>Tracheophyta</taxon>
        <taxon>Spermatophyta</taxon>
        <taxon>Magnoliopsida</taxon>
        <taxon>eudicotyledons</taxon>
        <taxon>Gunneridae</taxon>
        <taxon>Pentapetalae</taxon>
        <taxon>rosids</taxon>
        <taxon>malvids</taxon>
        <taxon>Malvales</taxon>
        <taxon>Malvaceae</taxon>
        <taxon>Malvoideae</taxon>
        <taxon>Gossypium</taxon>
    </lineage>
</organism>
<dbReference type="SMART" id="SM00432">
    <property type="entry name" value="MADS"/>
    <property type="match status" value="1"/>
</dbReference>